<reference evidence="10" key="2">
    <citation type="submission" date="2016-05" db="EMBL/GenBank/DDBJ databases">
        <title>Comparative analysis highlights variable genome content of wheat rusts and divergence of the mating loci.</title>
        <authorList>
            <person name="Cuomo C.A."/>
            <person name="Bakkeren G."/>
            <person name="Szabo L."/>
            <person name="Khalil H."/>
            <person name="Joly D."/>
            <person name="Goldberg J."/>
            <person name="Young S."/>
            <person name="Zeng Q."/>
            <person name="Fellers J."/>
        </authorList>
    </citation>
    <scope>NUCLEOTIDE SEQUENCE [LARGE SCALE GENOMIC DNA]</scope>
    <source>
        <strain evidence="10">1-1 BBBD Race 1</strain>
    </source>
</reference>
<feature type="transmembrane region" description="Helical" evidence="8">
    <location>
        <begin position="378"/>
        <end position="399"/>
    </location>
</feature>
<reference evidence="11 12" key="3">
    <citation type="journal article" date="2017" name="G3 (Bethesda)">
        <title>Comparative analysis highlights variable genome content of wheat rusts and divergence of the mating loci.</title>
        <authorList>
            <person name="Cuomo C.A."/>
            <person name="Bakkeren G."/>
            <person name="Khalil H.B."/>
            <person name="Panwar V."/>
            <person name="Joly D."/>
            <person name="Linning R."/>
            <person name="Sakthikumar S."/>
            <person name="Song X."/>
            <person name="Adiconis X."/>
            <person name="Fan L."/>
            <person name="Goldberg J.M."/>
            <person name="Levin J.Z."/>
            <person name="Young S."/>
            <person name="Zeng Q."/>
            <person name="Anikster Y."/>
            <person name="Bruce M."/>
            <person name="Wang M."/>
            <person name="Yin C."/>
            <person name="McCallum B."/>
            <person name="Szabo L.J."/>
            <person name="Hulbert S."/>
            <person name="Chen X."/>
            <person name="Fellers J.P."/>
        </authorList>
    </citation>
    <scope>NUCLEOTIDE SEQUENCE</scope>
    <source>
        <strain evidence="11">isolate 1-1 / race 1 (BBBD)</strain>
        <strain evidence="12">Isolate 1-1 / race 1 (BBBD)</strain>
    </source>
</reference>
<evidence type="ECO:0000256" key="1">
    <source>
        <dbReference type="ARBA" id="ARBA00004370"/>
    </source>
</evidence>
<dbReference type="OrthoDB" id="4137487at2759"/>
<organism evidence="10">
    <name type="scientific">Puccinia triticina (isolate 1-1 / race 1 (BBBD))</name>
    <name type="common">Brown leaf rust fungus</name>
    <dbReference type="NCBI Taxonomy" id="630390"/>
    <lineage>
        <taxon>Eukaryota</taxon>
        <taxon>Fungi</taxon>
        <taxon>Dikarya</taxon>
        <taxon>Basidiomycota</taxon>
        <taxon>Pucciniomycotina</taxon>
        <taxon>Pucciniomycetes</taxon>
        <taxon>Pucciniales</taxon>
        <taxon>Pucciniaceae</taxon>
        <taxon>Puccinia</taxon>
    </lineage>
</organism>
<keyword evidence="6 8" id="KW-0472">Membrane</keyword>
<dbReference type="STRING" id="630390.A0A0C4ENQ7"/>
<name>A0A0C4ENQ7_PUCT1</name>
<dbReference type="EnsemblFungi" id="PTTG_02404-t43_1">
    <property type="protein sequence ID" value="PTTG_02404-t43_1-p1"/>
    <property type="gene ID" value="PTTG_02404"/>
</dbReference>
<feature type="transmembrane region" description="Helical" evidence="8">
    <location>
        <begin position="81"/>
        <end position="98"/>
    </location>
</feature>
<dbReference type="GO" id="GO:0016020">
    <property type="term" value="C:membrane"/>
    <property type="evidence" value="ECO:0007669"/>
    <property type="project" value="UniProtKB-SubCell"/>
</dbReference>
<evidence type="ECO:0000256" key="8">
    <source>
        <dbReference type="SAM" id="Phobius"/>
    </source>
</evidence>
<feature type="transmembrane region" description="Helical" evidence="8">
    <location>
        <begin position="181"/>
        <end position="204"/>
    </location>
</feature>
<keyword evidence="2" id="KW-0813">Transport</keyword>
<evidence type="ECO:0000313" key="10">
    <source>
        <dbReference type="EMBL" id="OAV99058.1"/>
    </source>
</evidence>
<dbReference type="InterPro" id="IPR006593">
    <property type="entry name" value="Cyt_b561/ferric_Rdtase_TM"/>
</dbReference>
<feature type="domain" description="Cytochrome b561" evidence="9">
    <location>
        <begin position="48"/>
        <end position="165"/>
    </location>
</feature>
<dbReference type="SMART" id="SM00665">
    <property type="entry name" value="B561"/>
    <property type="match status" value="1"/>
</dbReference>
<evidence type="ECO:0000256" key="7">
    <source>
        <dbReference type="SAM" id="MobiDB-lite"/>
    </source>
</evidence>
<dbReference type="Gene3D" id="1.20.120.1770">
    <property type="match status" value="1"/>
</dbReference>
<feature type="transmembrane region" description="Helical" evidence="8">
    <location>
        <begin position="277"/>
        <end position="293"/>
    </location>
</feature>
<feature type="transmembrane region" description="Helical" evidence="8">
    <location>
        <begin position="148"/>
        <end position="169"/>
    </location>
</feature>
<feature type="transmembrane region" description="Helical" evidence="8">
    <location>
        <begin position="216"/>
        <end position="233"/>
    </location>
</feature>
<proteinExistence type="predicted"/>
<dbReference type="InterPro" id="IPR018827">
    <property type="entry name" value="YTP1_C"/>
</dbReference>
<dbReference type="Pfam" id="PF10348">
    <property type="entry name" value="DUF2427"/>
    <property type="match status" value="1"/>
</dbReference>
<evidence type="ECO:0000256" key="5">
    <source>
        <dbReference type="ARBA" id="ARBA00022989"/>
    </source>
</evidence>
<evidence type="ECO:0000313" key="12">
    <source>
        <dbReference type="Proteomes" id="UP000005240"/>
    </source>
</evidence>
<keyword evidence="4" id="KW-0249">Electron transport</keyword>
<dbReference type="Proteomes" id="UP000005240">
    <property type="component" value="Unassembled WGS sequence"/>
</dbReference>
<keyword evidence="12" id="KW-1185">Reference proteome</keyword>
<feature type="transmembrane region" description="Helical" evidence="8">
    <location>
        <begin position="305"/>
        <end position="323"/>
    </location>
</feature>
<dbReference type="PANTHER" id="PTHR31685">
    <property type="entry name" value="INTEGRAL MEMBRANE PROTEIN (AFU_ORTHOLOGUE AFUA_6G12730)-RELATED"/>
    <property type="match status" value="1"/>
</dbReference>
<evidence type="ECO:0000256" key="3">
    <source>
        <dbReference type="ARBA" id="ARBA00022692"/>
    </source>
</evidence>
<accession>A0A0C4ENQ7</accession>
<dbReference type="Pfam" id="PF10355">
    <property type="entry name" value="Ytp1"/>
    <property type="match status" value="1"/>
</dbReference>
<dbReference type="EMBL" id="ADAS02000004">
    <property type="protein sequence ID" value="OAV99058.1"/>
    <property type="molecule type" value="Genomic_DNA"/>
</dbReference>
<evidence type="ECO:0000256" key="4">
    <source>
        <dbReference type="ARBA" id="ARBA00022982"/>
    </source>
</evidence>
<feature type="transmembrane region" description="Helical" evidence="8">
    <location>
        <begin position="110"/>
        <end position="128"/>
    </location>
</feature>
<feature type="transmembrane region" description="Helical" evidence="8">
    <location>
        <begin position="253"/>
        <end position="270"/>
    </location>
</feature>
<reference evidence="11" key="4">
    <citation type="submission" date="2025-05" db="UniProtKB">
        <authorList>
            <consortium name="EnsemblFungi"/>
        </authorList>
    </citation>
    <scope>IDENTIFICATION</scope>
    <source>
        <strain evidence="11">isolate 1-1 / race 1 (BBBD)</strain>
    </source>
</reference>
<evidence type="ECO:0000256" key="6">
    <source>
        <dbReference type="ARBA" id="ARBA00023136"/>
    </source>
</evidence>
<sequence length="465" mass="50775">MNRSTPKNAGLFPLFLAAQLVAGHNGHSSEPPTPPGSLPIRPPALVVVHIFLQLLTWGFLLPIGVILGLARSRLHAPVQAIAGLLLSLPATTLPHLAARHPYPPTLHATLGSALFLLLLAQIIQGLFLKSHRLEPSTFRSTIQLTHSIIGKSFFLLSWIQILLGVVASLSFCYGDHLGQCIAHMIMGSAFVGYGVVMLSMLEFGRPWLRFRKISQEYLDCCVITAWGVVNTFTEHGVFFSAGPHWSHKDLQHTFLGVIWASAGGLGIYLSRGGRRSVISGLVIIITGWAFQSHQQSLELSTRVHGAFGVTLMAAGLVKIITVVRHSSSVPNAQPEPGLDALDHLTPLLLTISGVMFMSATEEQLILISRIGVDHATYVLGQVSIGCLLYLYINLLIHFYRRFTSAKSSILDPAHAQLVGGPVSHKQASLDGQYERLSMENLLSRQLERPHRESSSSSFDDNDDHM</sequence>
<reference evidence="10" key="1">
    <citation type="submission" date="2009-11" db="EMBL/GenBank/DDBJ databases">
        <authorList>
            <consortium name="The Broad Institute Genome Sequencing Platform"/>
            <person name="Ward D."/>
            <person name="Feldgarden M."/>
            <person name="Earl A."/>
            <person name="Young S.K."/>
            <person name="Zeng Q."/>
            <person name="Koehrsen M."/>
            <person name="Alvarado L."/>
            <person name="Berlin A."/>
            <person name="Bochicchio J."/>
            <person name="Borenstein D."/>
            <person name="Chapman S.B."/>
            <person name="Chen Z."/>
            <person name="Engels R."/>
            <person name="Freedman E."/>
            <person name="Gellesch M."/>
            <person name="Goldberg J."/>
            <person name="Griggs A."/>
            <person name="Gujja S."/>
            <person name="Heilman E."/>
            <person name="Heiman D."/>
            <person name="Hepburn T."/>
            <person name="Howarth C."/>
            <person name="Jen D."/>
            <person name="Larson L."/>
            <person name="Lewis B."/>
            <person name="Mehta T."/>
            <person name="Park D."/>
            <person name="Pearson M."/>
            <person name="Roberts A."/>
            <person name="Saif S."/>
            <person name="Shea T."/>
            <person name="Shenoy N."/>
            <person name="Sisk P."/>
            <person name="Stolte C."/>
            <person name="Sykes S."/>
            <person name="Thomson T."/>
            <person name="Walk T."/>
            <person name="White J."/>
            <person name="Yandava C."/>
            <person name="Izard J."/>
            <person name="Baranova O.V."/>
            <person name="Blanton J.M."/>
            <person name="Tanner A.C."/>
            <person name="Dewhirst F.E."/>
            <person name="Haas B."/>
            <person name="Nusbaum C."/>
            <person name="Birren B."/>
        </authorList>
    </citation>
    <scope>NUCLEOTIDE SEQUENCE [LARGE SCALE GENOMIC DNA]</scope>
    <source>
        <strain evidence="10">1-1 BBBD Race 1</strain>
    </source>
</reference>
<dbReference type="InterPro" id="IPR018825">
    <property type="entry name" value="DUF2427"/>
</dbReference>
<gene>
    <name evidence="10" type="ORF">PTTG_02404</name>
</gene>
<dbReference type="CDD" id="cd08760">
    <property type="entry name" value="Cyt_b561_FRRS1_like"/>
    <property type="match status" value="1"/>
</dbReference>
<evidence type="ECO:0000313" key="11">
    <source>
        <dbReference type="EnsemblFungi" id="PTTG_02404-t43_1-p1"/>
    </source>
</evidence>
<feature type="region of interest" description="Disordered" evidence="7">
    <location>
        <begin position="445"/>
        <end position="465"/>
    </location>
</feature>
<dbReference type="PANTHER" id="PTHR31685:SF2">
    <property type="entry name" value="PROTEIN YTP1"/>
    <property type="match status" value="1"/>
</dbReference>
<dbReference type="AlphaFoldDB" id="A0A0C4ENQ7"/>
<dbReference type="OMA" id="MFMGATE"/>
<keyword evidence="5 8" id="KW-1133">Transmembrane helix</keyword>
<keyword evidence="3 8" id="KW-0812">Transmembrane</keyword>
<protein>
    <submittedName>
        <fullName evidence="11">Cytochrome b561 domain-containing protein</fullName>
    </submittedName>
</protein>
<comment type="subcellular location">
    <subcellularLocation>
        <location evidence="1">Membrane</location>
    </subcellularLocation>
</comment>
<feature type="transmembrane region" description="Helical" evidence="8">
    <location>
        <begin position="44"/>
        <end position="69"/>
    </location>
</feature>
<evidence type="ECO:0000256" key="2">
    <source>
        <dbReference type="ARBA" id="ARBA00022448"/>
    </source>
</evidence>
<dbReference type="VEuPathDB" id="FungiDB:PTTG_02404"/>
<evidence type="ECO:0000259" key="9">
    <source>
        <dbReference type="SMART" id="SM00665"/>
    </source>
</evidence>